<dbReference type="OrthoDB" id="9795199at2"/>
<reference evidence="2 3" key="1">
    <citation type="submission" date="2016-10" db="EMBL/GenBank/DDBJ databases">
        <authorList>
            <person name="de Groot N.N."/>
        </authorList>
    </citation>
    <scope>NUCLEOTIDE SEQUENCE [LARGE SCALE GENOMIC DNA]</scope>
    <source>
        <strain evidence="2 3">DSM 26000</strain>
    </source>
</reference>
<accession>A0A1I3DI11</accession>
<evidence type="ECO:0000259" key="1">
    <source>
        <dbReference type="PROSITE" id="PS51186"/>
    </source>
</evidence>
<dbReference type="Proteomes" id="UP000198931">
    <property type="component" value="Unassembled WGS sequence"/>
</dbReference>
<dbReference type="SUPFAM" id="SSF55729">
    <property type="entry name" value="Acyl-CoA N-acyltransferases (Nat)"/>
    <property type="match status" value="1"/>
</dbReference>
<dbReference type="STRING" id="1125876.SAMN05443292_0478"/>
<proteinExistence type="predicted"/>
<dbReference type="Pfam" id="PF13302">
    <property type="entry name" value="Acetyltransf_3"/>
    <property type="match status" value="1"/>
</dbReference>
<dbReference type="PANTHER" id="PTHR43610:SF1">
    <property type="entry name" value="N-ACETYLTRANSFERASE DOMAIN-CONTAINING PROTEIN"/>
    <property type="match status" value="1"/>
</dbReference>
<evidence type="ECO:0000313" key="2">
    <source>
        <dbReference type="EMBL" id="SFH86365.1"/>
    </source>
</evidence>
<protein>
    <submittedName>
        <fullName evidence="2">Protein N-acetyltransferase, RimJ/RimL family</fullName>
    </submittedName>
</protein>
<dbReference type="GO" id="GO:0016747">
    <property type="term" value="F:acyltransferase activity, transferring groups other than amino-acyl groups"/>
    <property type="evidence" value="ECO:0007669"/>
    <property type="project" value="InterPro"/>
</dbReference>
<dbReference type="PROSITE" id="PS51186">
    <property type="entry name" value="GNAT"/>
    <property type="match status" value="1"/>
</dbReference>
<dbReference type="InterPro" id="IPR000182">
    <property type="entry name" value="GNAT_dom"/>
</dbReference>
<dbReference type="RefSeq" id="WP_090078552.1">
    <property type="nucleotide sequence ID" value="NZ_FOQT01000001.1"/>
</dbReference>
<name>A0A1I3DI11_9FLAO</name>
<organism evidence="2 3">
    <name type="scientific">Halpernia frigidisoli</name>
    <dbReference type="NCBI Taxonomy" id="1125876"/>
    <lineage>
        <taxon>Bacteria</taxon>
        <taxon>Pseudomonadati</taxon>
        <taxon>Bacteroidota</taxon>
        <taxon>Flavobacteriia</taxon>
        <taxon>Flavobacteriales</taxon>
        <taxon>Weeksellaceae</taxon>
        <taxon>Chryseobacterium group</taxon>
        <taxon>Halpernia</taxon>
    </lineage>
</organism>
<gene>
    <name evidence="2" type="ORF">SAMN05443292_0478</name>
</gene>
<dbReference type="AlphaFoldDB" id="A0A1I3DI11"/>
<keyword evidence="3" id="KW-1185">Reference proteome</keyword>
<dbReference type="InterPro" id="IPR016181">
    <property type="entry name" value="Acyl_CoA_acyltransferase"/>
</dbReference>
<keyword evidence="2" id="KW-0808">Transferase</keyword>
<evidence type="ECO:0000313" key="3">
    <source>
        <dbReference type="Proteomes" id="UP000198931"/>
    </source>
</evidence>
<sequence>MNFSIQKELSNDNVILKPLQESDFEALFFQAADEEVWSQHPNKNRFKREVFENFFVGALESKGTFIIIDKPTNQIIGSTRFYDFNEIENSIFIGYTFYGKKFWGKNYNSQVKKLMLDYIFQFVDYVNFYVGNENFRSQKAMEKLGAENRGEVEIAYFSEESRSNFLYLIKRKNWFV</sequence>
<feature type="domain" description="N-acetyltransferase" evidence="1">
    <location>
        <begin position="14"/>
        <end position="173"/>
    </location>
</feature>
<dbReference type="PANTHER" id="PTHR43610">
    <property type="entry name" value="BLL6696 PROTEIN"/>
    <property type="match status" value="1"/>
</dbReference>
<dbReference type="Gene3D" id="3.40.630.30">
    <property type="match status" value="1"/>
</dbReference>
<dbReference type="EMBL" id="FOQT01000001">
    <property type="protein sequence ID" value="SFH86365.1"/>
    <property type="molecule type" value="Genomic_DNA"/>
</dbReference>